<dbReference type="AlphaFoldDB" id="A0A5C8JJ48"/>
<protein>
    <recommendedName>
        <fullName evidence="8">P-type Zn(2+) transporter</fullName>
        <ecNumber evidence="8">7.2.2.12</ecNumber>
    </recommendedName>
</protein>
<comment type="similarity">
    <text evidence="2 10">Belongs to the cation transport ATPase (P-type) (TC 3.A.3) family. Type IB subfamily.</text>
</comment>
<accession>A0A5C8JJ48</accession>
<dbReference type="InterPro" id="IPR023298">
    <property type="entry name" value="ATPase_P-typ_TM_dom_sf"/>
</dbReference>
<gene>
    <name evidence="13" type="primary">cadA</name>
    <name evidence="13" type="ORF">FVR03_16300</name>
</gene>
<dbReference type="GO" id="GO:0046872">
    <property type="term" value="F:metal ion binding"/>
    <property type="evidence" value="ECO:0007669"/>
    <property type="project" value="UniProtKB-KW"/>
</dbReference>
<dbReference type="GO" id="GO:0016463">
    <property type="term" value="F:P-type zinc transporter activity"/>
    <property type="evidence" value="ECO:0007669"/>
    <property type="project" value="UniProtKB-EC"/>
</dbReference>
<dbReference type="GO" id="GO:0005524">
    <property type="term" value="F:ATP binding"/>
    <property type="evidence" value="ECO:0007669"/>
    <property type="project" value="UniProtKB-UniRule"/>
</dbReference>
<evidence type="ECO:0000259" key="12">
    <source>
        <dbReference type="Pfam" id="PF00122"/>
    </source>
</evidence>
<dbReference type="NCBIfam" id="TIGR01525">
    <property type="entry name" value="ATPase-IB_hvy"/>
    <property type="match status" value="1"/>
</dbReference>
<keyword evidence="5" id="KW-1278">Translocase</keyword>
<dbReference type="SFLD" id="SFLDG00002">
    <property type="entry name" value="C1.7:_P-type_atpase_like"/>
    <property type="match status" value="1"/>
</dbReference>
<dbReference type="InterPro" id="IPR044492">
    <property type="entry name" value="P_typ_ATPase_HD_dom"/>
</dbReference>
<dbReference type="InterPro" id="IPR018303">
    <property type="entry name" value="ATPase_P-typ_P_site"/>
</dbReference>
<evidence type="ECO:0000256" key="6">
    <source>
        <dbReference type="ARBA" id="ARBA00022989"/>
    </source>
</evidence>
<feature type="transmembrane region" description="Helical" evidence="10">
    <location>
        <begin position="59"/>
        <end position="77"/>
    </location>
</feature>
<dbReference type="Gene3D" id="2.70.150.10">
    <property type="entry name" value="Calcium-transporting ATPase, cytoplasmic transduction domain A"/>
    <property type="match status" value="1"/>
</dbReference>
<dbReference type="RefSeq" id="WP_147922830.1">
    <property type="nucleotide sequence ID" value="NZ_VRTY01000067.1"/>
</dbReference>
<feature type="transmembrane region" description="Helical" evidence="10">
    <location>
        <begin position="289"/>
        <end position="309"/>
    </location>
</feature>
<dbReference type="SUPFAM" id="SSF81653">
    <property type="entry name" value="Calcium ATPase, transduction domain A"/>
    <property type="match status" value="1"/>
</dbReference>
<dbReference type="NCBIfam" id="TIGR01512">
    <property type="entry name" value="ATPase-IB2_Cd"/>
    <property type="match status" value="1"/>
</dbReference>
<dbReference type="SFLD" id="SFLDF00027">
    <property type="entry name" value="p-type_atpase"/>
    <property type="match status" value="1"/>
</dbReference>
<dbReference type="InterPro" id="IPR059000">
    <property type="entry name" value="ATPase_P-type_domA"/>
</dbReference>
<dbReference type="GO" id="GO:0015086">
    <property type="term" value="F:cadmium ion transmembrane transporter activity"/>
    <property type="evidence" value="ECO:0007669"/>
    <property type="project" value="TreeGrafter"/>
</dbReference>
<evidence type="ECO:0000256" key="7">
    <source>
        <dbReference type="ARBA" id="ARBA00023136"/>
    </source>
</evidence>
<evidence type="ECO:0000256" key="1">
    <source>
        <dbReference type="ARBA" id="ARBA00004370"/>
    </source>
</evidence>
<dbReference type="PANTHER" id="PTHR48085:SF5">
    <property type="entry name" value="CADMIUM_ZINC-TRANSPORTING ATPASE HMA4-RELATED"/>
    <property type="match status" value="1"/>
</dbReference>
<evidence type="ECO:0000313" key="14">
    <source>
        <dbReference type="Proteomes" id="UP000321926"/>
    </source>
</evidence>
<feature type="transmembrane region" description="Helical" evidence="10">
    <location>
        <begin position="321"/>
        <end position="342"/>
    </location>
</feature>
<keyword evidence="10" id="KW-0067">ATP-binding</keyword>
<evidence type="ECO:0000313" key="13">
    <source>
        <dbReference type="EMBL" id="TXK36943.1"/>
    </source>
</evidence>
<feature type="transmembrane region" description="Helical" evidence="10">
    <location>
        <begin position="89"/>
        <end position="108"/>
    </location>
</feature>
<keyword evidence="4 10" id="KW-0479">Metal-binding</keyword>
<dbReference type="SUPFAM" id="SSF81665">
    <property type="entry name" value="Calcium ATPase, transmembrane domain M"/>
    <property type="match status" value="1"/>
</dbReference>
<keyword evidence="13" id="KW-0378">Hydrolase</keyword>
<dbReference type="GO" id="GO:0005886">
    <property type="term" value="C:plasma membrane"/>
    <property type="evidence" value="ECO:0007669"/>
    <property type="project" value="UniProtKB-SubCell"/>
</dbReference>
<dbReference type="InterPro" id="IPR036412">
    <property type="entry name" value="HAD-like_sf"/>
</dbReference>
<dbReference type="PROSITE" id="PS00154">
    <property type="entry name" value="ATPASE_E1_E2"/>
    <property type="match status" value="1"/>
</dbReference>
<comment type="catalytic activity">
    <reaction evidence="9">
        <text>Zn(2+)(in) + ATP + H2O = Zn(2+)(out) + ADP + phosphate + H(+)</text>
        <dbReference type="Rhea" id="RHEA:20621"/>
        <dbReference type="ChEBI" id="CHEBI:15377"/>
        <dbReference type="ChEBI" id="CHEBI:15378"/>
        <dbReference type="ChEBI" id="CHEBI:29105"/>
        <dbReference type="ChEBI" id="CHEBI:30616"/>
        <dbReference type="ChEBI" id="CHEBI:43474"/>
        <dbReference type="ChEBI" id="CHEBI:456216"/>
        <dbReference type="EC" id="7.2.2.12"/>
    </reaction>
</comment>
<keyword evidence="6 10" id="KW-1133">Transmembrane helix</keyword>
<dbReference type="PRINTS" id="PR00119">
    <property type="entry name" value="CATATPASE"/>
</dbReference>
<evidence type="ECO:0000256" key="5">
    <source>
        <dbReference type="ARBA" id="ARBA00022967"/>
    </source>
</evidence>
<evidence type="ECO:0000256" key="3">
    <source>
        <dbReference type="ARBA" id="ARBA00022692"/>
    </source>
</evidence>
<dbReference type="InterPro" id="IPR023214">
    <property type="entry name" value="HAD_sf"/>
</dbReference>
<dbReference type="Pfam" id="PF00702">
    <property type="entry name" value="Hydrolase"/>
    <property type="match status" value="1"/>
</dbReference>
<feature type="transmembrane region" description="Helical" evidence="10">
    <location>
        <begin position="648"/>
        <end position="666"/>
    </location>
</feature>
<dbReference type="GO" id="GO:0016887">
    <property type="term" value="F:ATP hydrolysis activity"/>
    <property type="evidence" value="ECO:0007669"/>
    <property type="project" value="InterPro"/>
</dbReference>
<keyword evidence="14" id="KW-1185">Reference proteome</keyword>
<keyword evidence="10" id="KW-0547">Nucleotide-binding</keyword>
<organism evidence="13 14">
    <name type="scientific">Pontibacter qinzhouensis</name>
    <dbReference type="NCBI Taxonomy" id="2603253"/>
    <lineage>
        <taxon>Bacteria</taxon>
        <taxon>Pseudomonadati</taxon>
        <taxon>Bacteroidota</taxon>
        <taxon>Cytophagia</taxon>
        <taxon>Cytophagales</taxon>
        <taxon>Hymenobacteraceae</taxon>
        <taxon>Pontibacter</taxon>
    </lineage>
</organism>
<dbReference type="PANTHER" id="PTHR48085">
    <property type="entry name" value="CADMIUM/ZINC-TRANSPORTING ATPASE HMA2-RELATED"/>
    <property type="match status" value="1"/>
</dbReference>
<dbReference type="SFLD" id="SFLDS00003">
    <property type="entry name" value="Haloacid_Dehalogenase"/>
    <property type="match status" value="1"/>
</dbReference>
<dbReference type="EC" id="7.2.2.12" evidence="8"/>
<dbReference type="NCBIfam" id="TIGR01494">
    <property type="entry name" value="ATPase_P-type"/>
    <property type="match status" value="1"/>
</dbReference>
<dbReference type="InterPro" id="IPR008250">
    <property type="entry name" value="ATPase_P-typ_transduc_dom_A_sf"/>
</dbReference>
<name>A0A5C8JJ48_9BACT</name>
<evidence type="ECO:0000256" key="2">
    <source>
        <dbReference type="ARBA" id="ARBA00006024"/>
    </source>
</evidence>
<evidence type="ECO:0000256" key="10">
    <source>
        <dbReference type="RuleBase" id="RU362081"/>
    </source>
</evidence>
<reference evidence="13 14" key="1">
    <citation type="submission" date="2019-08" db="EMBL/GenBank/DDBJ databases">
        <authorList>
            <person name="Shi S."/>
        </authorList>
    </citation>
    <scope>NUCLEOTIDE SEQUENCE [LARGE SCALE GENOMIC DNA]</scope>
    <source>
        <strain evidence="13 14">GY10130</strain>
    </source>
</reference>
<dbReference type="InterPro" id="IPR051014">
    <property type="entry name" value="Cation_Transport_ATPase_IB"/>
</dbReference>
<dbReference type="Gene3D" id="3.40.50.1000">
    <property type="entry name" value="HAD superfamily/HAD-like"/>
    <property type="match status" value="1"/>
</dbReference>
<keyword evidence="3 10" id="KW-0812">Transmembrane</keyword>
<dbReference type="OrthoDB" id="1521937at2"/>
<evidence type="ECO:0000256" key="11">
    <source>
        <dbReference type="SAM" id="MobiDB-lite"/>
    </source>
</evidence>
<dbReference type="InterPro" id="IPR001757">
    <property type="entry name" value="P_typ_ATPase"/>
</dbReference>
<dbReference type="Gene3D" id="3.40.1110.10">
    <property type="entry name" value="Calcium-transporting ATPase, cytoplasmic domain N"/>
    <property type="match status" value="1"/>
</dbReference>
<keyword evidence="7 10" id="KW-0472">Membrane</keyword>
<dbReference type="SUPFAM" id="SSF56784">
    <property type="entry name" value="HAD-like"/>
    <property type="match status" value="1"/>
</dbReference>
<proteinExistence type="inferred from homology"/>
<sequence length="671" mass="72374">MKTTENNTPSAPLKPMEITSPRTAEQPGPVKTDEKGCCEVPSGKPGAQDEQEEHEGASYAPTIISLIILLSGIALDYFKIDWFTDYIRLGVYGMAYLLVGGKVLIHAAGNIGRGEVFNEFFLMGIATLGAFYIGEYAEGVAVMLFYVIGEHFQEAAVARSRKSIRALLDNRPEIVGLVQQGQVRPINPQQVKVGDVIEVKPGEKVALDGELLSERSSFNTAALTGESKPDTKAKGEKVLAGMINLDQVIQLKVISTYENSALSKILQLVEQASGRKAKTQQFITRFAKVYTPVVVYMAVALTVIPYFFVDDYVFNDWLYRALIFLVISCPCALVISIPLGYFGGIGAASKNGILFKGSNYLDLMTKVDTIVMDKTGTLTEGVFQVQEVQVHGWDKAEFLALTAALESKSTHPIALAVVAHDGEGYKQKDVKDVEEISGHGLKGMVDGKELLVGNSKLLKKFNVGYPAEVDAIVESIVLVAINNQYAGYITIADKIKEDAKAAIEQLHGLGIRNIVMLSGDKDNIVQKVAKSLNIDQAFGGLLPEDKVSKVEALKKEGRNVAFVGDGINDAPVIALADVGMAMGGLGSDAAIETADVVIQNDQPSKIATAINIGKSTNWVVWQNIGLAFGVKALVLAFGAFGVASMWEAVFADVGVAFLAILNAIRIQRMRF</sequence>
<dbReference type="InterPro" id="IPR027256">
    <property type="entry name" value="P-typ_ATPase_IB"/>
</dbReference>
<keyword evidence="10" id="KW-1003">Cell membrane</keyword>
<feature type="domain" description="P-type ATPase A" evidence="12">
    <location>
        <begin position="172"/>
        <end position="270"/>
    </location>
</feature>
<comment type="subcellular location">
    <subcellularLocation>
        <location evidence="10">Cell membrane</location>
    </subcellularLocation>
    <subcellularLocation>
        <location evidence="1">Membrane</location>
    </subcellularLocation>
</comment>
<feature type="region of interest" description="Disordered" evidence="11">
    <location>
        <begin position="1"/>
        <end position="54"/>
    </location>
</feature>
<feature type="transmembrane region" description="Helical" evidence="10">
    <location>
        <begin position="120"/>
        <end position="149"/>
    </location>
</feature>
<dbReference type="Proteomes" id="UP000321926">
    <property type="component" value="Unassembled WGS sequence"/>
</dbReference>
<feature type="compositionally biased region" description="Polar residues" evidence="11">
    <location>
        <begin position="1"/>
        <end position="10"/>
    </location>
</feature>
<evidence type="ECO:0000256" key="8">
    <source>
        <dbReference type="ARBA" id="ARBA00039097"/>
    </source>
</evidence>
<feature type="transmembrane region" description="Helical" evidence="10">
    <location>
        <begin position="624"/>
        <end position="642"/>
    </location>
</feature>
<dbReference type="EMBL" id="VRTY01000067">
    <property type="protein sequence ID" value="TXK36943.1"/>
    <property type="molecule type" value="Genomic_DNA"/>
</dbReference>
<evidence type="ECO:0000256" key="9">
    <source>
        <dbReference type="ARBA" id="ARBA00047308"/>
    </source>
</evidence>
<evidence type="ECO:0000256" key="4">
    <source>
        <dbReference type="ARBA" id="ARBA00022723"/>
    </source>
</evidence>
<comment type="caution">
    <text evidence="13">The sequence shown here is derived from an EMBL/GenBank/DDBJ whole genome shotgun (WGS) entry which is preliminary data.</text>
</comment>
<dbReference type="Pfam" id="PF00122">
    <property type="entry name" value="E1-E2_ATPase"/>
    <property type="match status" value="1"/>
</dbReference>
<dbReference type="InterPro" id="IPR023299">
    <property type="entry name" value="ATPase_P-typ_cyto_dom_N"/>
</dbReference>